<evidence type="ECO:0000313" key="1">
    <source>
        <dbReference type="EMBL" id="UOD30522.1"/>
    </source>
</evidence>
<dbReference type="SUPFAM" id="SSF53901">
    <property type="entry name" value="Thiolase-like"/>
    <property type="match status" value="2"/>
</dbReference>
<protein>
    <recommendedName>
        <fullName evidence="3">3-oxoacyl-ACP synthase</fullName>
    </recommendedName>
</protein>
<proteinExistence type="predicted"/>
<dbReference type="Gene3D" id="3.40.47.10">
    <property type="match status" value="1"/>
</dbReference>
<evidence type="ECO:0008006" key="3">
    <source>
        <dbReference type="Google" id="ProtNLM"/>
    </source>
</evidence>
<keyword evidence="2" id="KW-1185">Reference proteome</keyword>
<dbReference type="RefSeq" id="WP_243491730.1">
    <property type="nucleotide sequence ID" value="NZ_CP063361.1"/>
</dbReference>
<gene>
    <name evidence="1" type="ORF">INH39_01870</name>
</gene>
<sequence>MSSKGVNQEMDDDVWYPLAIYAAGVCCPVGYSLAAASCAIRAGVDHFQESPFIDGTGKTLLAAKLDLDDIWGPQRLAEIVKMAVLDCESGAGEIDPASTVLIIIGAERGRPHTTDAHFNNIYKACEAQFQTPFHEGSAVFPQGRAGIGDALWHAQRKLRTHSVKRVLLVGADSLLDAATIGYYLRQERLLCSTNTCGFIPGEGAGAILLGPVRQGGQELQIAGVGRAIESAKPDGEVPNRAVGLTAAIRDACARAKISPAALDFCMNDQNGEPFFAIEASNAHTRVMNKAENSLHLLQMADCTGETGAATGPITIAYLTSLMGRKDAPGRVALLHFASDDGKRAALILNSGIAPT</sequence>
<dbReference type="Proteomes" id="UP000831532">
    <property type="component" value="Chromosome"/>
</dbReference>
<accession>A0ABY4A7A2</accession>
<reference evidence="1 2" key="1">
    <citation type="submission" date="2020-10" db="EMBL/GenBank/DDBJ databases">
        <title>Genome analysis of Massilia species.</title>
        <authorList>
            <person name="Jung D.-H."/>
        </authorList>
    </citation>
    <scope>NUCLEOTIDE SEQUENCE [LARGE SCALE GENOMIC DNA]</scope>
    <source>
        <strain evidence="2">sipir</strain>
    </source>
</reference>
<dbReference type="EMBL" id="CP063361">
    <property type="protein sequence ID" value="UOD30522.1"/>
    <property type="molecule type" value="Genomic_DNA"/>
</dbReference>
<evidence type="ECO:0000313" key="2">
    <source>
        <dbReference type="Proteomes" id="UP000831532"/>
    </source>
</evidence>
<organism evidence="1 2">
    <name type="scientific">Massilia violaceinigra</name>
    <dbReference type="NCBI Taxonomy" id="2045208"/>
    <lineage>
        <taxon>Bacteria</taxon>
        <taxon>Pseudomonadati</taxon>
        <taxon>Pseudomonadota</taxon>
        <taxon>Betaproteobacteria</taxon>
        <taxon>Burkholderiales</taxon>
        <taxon>Oxalobacteraceae</taxon>
        <taxon>Telluria group</taxon>
        <taxon>Massilia</taxon>
    </lineage>
</organism>
<dbReference type="InterPro" id="IPR016039">
    <property type="entry name" value="Thiolase-like"/>
</dbReference>
<name>A0ABY4A7A2_9BURK</name>